<proteinExistence type="predicted"/>
<dbReference type="PROSITE" id="PS51857">
    <property type="entry name" value="CSD_2"/>
    <property type="match status" value="1"/>
</dbReference>
<dbReference type="InterPro" id="IPR002059">
    <property type="entry name" value="CSP_DNA-bd"/>
</dbReference>
<evidence type="ECO:0000256" key="1">
    <source>
        <dbReference type="SAM" id="MobiDB-lite"/>
    </source>
</evidence>
<dbReference type="Gene3D" id="2.40.50.140">
    <property type="entry name" value="Nucleic acid-binding proteins"/>
    <property type="match status" value="1"/>
</dbReference>
<dbReference type="InterPro" id="IPR003489">
    <property type="entry name" value="RHF/RaiA"/>
</dbReference>
<reference evidence="3 4" key="1">
    <citation type="submission" date="2023-03" db="EMBL/GenBank/DDBJ databases">
        <title>YIM 152171 draft genome.</title>
        <authorList>
            <person name="Yang Z."/>
        </authorList>
    </citation>
    <scope>NUCLEOTIDE SEQUENCE [LARGE SCALE GENOMIC DNA]</scope>
    <source>
        <strain evidence="3 4">YIM 152171</strain>
    </source>
</reference>
<dbReference type="Proteomes" id="UP001301140">
    <property type="component" value="Unassembled WGS sequence"/>
</dbReference>
<feature type="region of interest" description="Disordered" evidence="1">
    <location>
        <begin position="168"/>
        <end position="194"/>
    </location>
</feature>
<feature type="domain" description="CSD" evidence="2">
    <location>
        <begin position="118"/>
        <end position="184"/>
    </location>
</feature>
<dbReference type="InterPro" id="IPR036567">
    <property type="entry name" value="RHF-like"/>
</dbReference>
<dbReference type="SUPFAM" id="SSF50249">
    <property type="entry name" value="Nucleic acid-binding proteins"/>
    <property type="match status" value="1"/>
</dbReference>
<comment type="caution">
    <text evidence="3">The sequence shown here is derived from an EMBL/GenBank/DDBJ whole genome shotgun (WGS) entry which is preliminary data.</text>
</comment>
<keyword evidence="4" id="KW-1185">Reference proteome</keyword>
<evidence type="ECO:0000259" key="2">
    <source>
        <dbReference type="PROSITE" id="PS51857"/>
    </source>
</evidence>
<dbReference type="InterPro" id="IPR012340">
    <property type="entry name" value="NA-bd_OB-fold"/>
</dbReference>
<dbReference type="SUPFAM" id="SSF69754">
    <property type="entry name" value="Ribosome binding protein Y (YfiA homologue)"/>
    <property type="match status" value="1"/>
</dbReference>
<dbReference type="RefSeq" id="WP_327788964.1">
    <property type="nucleotide sequence ID" value="NZ_JARGEQ010000091.1"/>
</dbReference>
<organism evidence="3 4">
    <name type="scientific">Marinimicrococcus flavescens</name>
    <dbReference type="NCBI Taxonomy" id="3031815"/>
    <lineage>
        <taxon>Bacteria</taxon>
        <taxon>Pseudomonadati</taxon>
        <taxon>Pseudomonadota</taxon>
        <taxon>Alphaproteobacteria</taxon>
        <taxon>Geminicoccales</taxon>
        <taxon>Geminicoccaceae</taxon>
        <taxon>Marinimicrococcus</taxon>
    </lineage>
</organism>
<name>A0AAP3XRC1_9PROT</name>
<dbReference type="Pfam" id="PF02482">
    <property type="entry name" value="Ribosomal_S30AE"/>
    <property type="match status" value="1"/>
</dbReference>
<evidence type="ECO:0000313" key="3">
    <source>
        <dbReference type="EMBL" id="MDF1586549.1"/>
    </source>
</evidence>
<gene>
    <name evidence="3" type="ORF">PZ740_09145</name>
</gene>
<protein>
    <submittedName>
        <fullName evidence="3">HPF/RaiA family ribosome-associated protein</fullName>
    </submittedName>
</protein>
<sequence>MQTPLQITFRNIERSEALEGRIRDRVGRLERLHPDIIGCRVVVETPYRSPGAGKVPVGLSVEVEVPGRTMVSKSSEEPRETKDGTGRVVTTVFDAIERQLEDARRIRRKDVKEHEAEMEAGRIVRLFPEERYGFVEVSGGTNLFFSETVLQGLDFEALDSGTMVAVTRASGEGPMGPQASSVRRMGESIRMPSG</sequence>
<dbReference type="GO" id="GO:0003676">
    <property type="term" value="F:nucleic acid binding"/>
    <property type="evidence" value="ECO:0007669"/>
    <property type="project" value="InterPro"/>
</dbReference>
<dbReference type="AlphaFoldDB" id="A0AAP3XRC1"/>
<accession>A0AAP3XRC1</accession>
<evidence type="ECO:0000313" key="4">
    <source>
        <dbReference type="Proteomes" id="UP001301140"/>
    </source>
</evidence>
<dbReference type="EMBL" id="JARGEQ010000091">
    <property type="protein sequence ID" value="MDF1586549.1"/>
    <property type="molecule type" value="Genomic_DNA"/>
</dbReference>
<dbReference type="Gene3D" id="3.30.160.100">
    <property type="entry name" value="Ribosome hibernation promotion factor-like"/>
    <property type="match status" value="1"/>
</dbReference>